<comment type="caution">
    <text evidence="2">The sequence shown here is derived from an EMBL/GenBank/DDBJ whole genome shotgun (WGS) entry which is preliminary data.</text>
</comment>
<accession>A0ABD1M064</accession>
<dbReference type="InterPro" id="IPR002182">
    <property type="entry name" value="NB-ARC"/>
</dbReference>
<dbReference type="InterPro" id="IPR027417">
    <property type="entry name" value="P-loop_NTPase"/>
</dbReference>
<keyword evidence="3" id="KW-1185">Reference proteome</keyword>
<reference evidence="2 3" key="1">
    <citation type="submission" date="2024-08" db="EMBL/GenBank/DDBJ databases">
        <title>Insights into the chromosomal genome structure of Flemingia macrophylla.</title>
        <authorList>
            <person name="Ding Y."/>
            <person name="Zhao Y."/>
            <person name="Bi W."/>
            <person name="Wu M."/>
            <person name="Zhao G."/>
            <person name="Gong Y."/>
            <person name="Li W."/>
            <person name="Zhang P."/>
        </authorList>
    </citation>
    <scope>NUCLEOTIDE SEQUENCE [LARGE SCALE GENOMIC DNA]</scope>
    <source>
        <strain evidence="2">DYQJB</strain>
        <tissue evidence="2">Leaf</tissue>
    </source>
</reference>
<proteinExistence type="predicted"/>
<evidence type="ECO:0000313" key="3">
    <source>
        <dbReference type="Proteomes" id="UP001603857"/>
    </source>
</evidence>
<dbReference type="Pfam" id="PF00931">
    <property type="entry name" value="NB-ARC"/>
    <property type="match status" value="1"/>
</dbReference>
<dbReference type="AlphaFoldDB" id="A0ABD1M064"/>
<sequence length="126" mass="14602">MGRDQARLLRNVAVKIDQIRITISEICNNKIKYEEFQKGNNQTTTKEEEEKERAQLLHKLRRNVEEEDVVGFVRDSKLIIKRLLEGGLPRNVVSIIGMGGLGKTTLARMVYNNNEVKQRFRCCAWV</sequence>
<gene>
    <name evidence="2" type="ORF">Fmac_022395</name>
</gene>
<dbReference type="Gene3D" id="3.40.50.300">
    <property type="entry name" value="P-loop containing nucleotide triphosphate hydrolases"/>
    <property type="match status" value="1"/>
</dbReference>
<feature type="domain" description="NB-ARC" evidence="1">
    <location>
        <begin position="79"/>
        <end position="126"/>
    </location>
</feature>
<name>A0ABD1M064_9FABA</name>
<evidence type="ECO:0000259" key="1">
    <source>
        <dbReference type="Pfam" id="PF00931"/>
    </source>
</evidence>
<dbReference type="PANTHER" id="PTHR19338">
    <property type="entry name" value="TRANSLOCASE OF INNER MITOCHONDRIAL MEMBRANE 13 HOMOLOG"/>
    <property type="match status" value="1"/>
</dbReference>
<evidence type="ECO:0000313" key="2">
    <source>
        <dbReference type="EMBL" id="KAL2328968.1"/>
    </source>
</evidence>
<dbReference type="EMBL" id="JBGMDY010000007">
    <property type="protein sequence ID" value="KAL2328968.1"/>
    <property type="molecule type" value="Genomic_DNA"/>
</dbReference>
<dbReference type="SUPFAM" id="SSF52540">
    <property type="entry name" value="P-loop containing nucleoside triphosphate hydrolases"/>
    <property type="match status" value="1"/>
</dbReference>
<dbReference type="Proteomes" id="UP001603857">
    <property type="component" value="Unassembled WGS sequence"/>
</dbReference>
<dbReference type="PANTHER" id="PTHR19338:SF66">
    <property type="entry name" value="NB-ARC DOMAIN-CONTAINING PROTEIN"/>
    <property type="match status" value="1"/>
</dbReference>
<organism evidence="2 3">
    <name type="scientific">Flemingia macrophylla</name>
    <dbReference type="NCBI Taxonomy" id="520843"/>
    <lineage>
        <taxon>Eukaryota</taxon>
        <taxon>Viridiplantae</taxon>
        <taxon>Streptophyta</taxon>
        <taxon>Embryophyta</taxon>
        <taxon>Tracheophyta</taxon>
        <taxon>Spermatophyta</taxon>
        <taxon>Magnoliopsida</taxon>
        <taxon>eudicotyledons</taxon>
        <taxon>Gunneridae</taxon>
        <taxon>Pentapetalae</taxon>
        <taxon>rosids</taxon>
        <taxon>fabids</taxon>
        <taxon>Fabales</taxon>
        <taxon>Fabaceae</taxon>
        <taxon>Papilionoideae</taxon>
        <taxon>50 kb inversion clade</taxon>
        <taxon>NPAAA clade</taxon>
        <taxon>indigoferoid/millettioid clade</taxon>
        <taxon>Phaseoleae</taxon>
        <taxon>Flemingia</taxon>
    </lineage>
</organism>
<protein>
    <recommendedName>
        <fullName evidence="1">NB-ARC domain-containing protein</fullName>
    </recommendedName>
</protein>